<name>A0A2T0MJ49_9FLAO</name>
<protein>
    <submittedName>
        <fullName evidence="6">CRP-like cAMP-binding protein</fullName>
    </submittedName>
</protein>
<dbReference type="Gene3D" id="2.60.120.10">
    <property type="entry name" value="Jelly Rolls"/>
    <property type="match status" value="1"/>
</dbReference>
<dbReference type="InterPro" id="IPR036390">
    <property type="entry name" value="WH_DNA-bd_sf"/>
</dbReference>
<keyword evidence="1" id="KW-0805">Transcription regulation</keyword>
<evidence type="ECO:0000259" key="5">
    <source>
        <dbReference type="PROSITE" id="PS51063"/>
    </source>
</evidence>
<dbReference type="InterPro" id="IPR050397">
    <property type="entry name" value="Env_Response_Regulators"/>
</dbReference>
<dbReference type="Gene3D" id="1.10.10.10">
    <property type="entry name" value="Winged helix-like DNA-binding domain superfamily/Winged helix DNA-binding domain"/>
    <property type="match status" value="1"/>
</dbReference>
<evidence type="ECO:0000259" key="4">
    <source>
        <dbReference type="PROSITE" id="PS50042"/>
    </source>
</evidence>
<evidence type="ECO:0000256" key="1">
    <source>
        <dbReference type="ARBA" id="ARBA00023015"/>
    </source>
</evidence>
<feature type="domain" description="Cyclic nucleotide-binding" evidence="4">
    <location>
        <begin position="30"/>
        <end position="150"/>
    </location>
</feature>
<dbReference type="InterPro" id="IPR036388">
    <property type="entry name" value="WH-like_DNA-bd_sf"/>
</dbReference>
<dbReference type="EMBL" id="PVYX01000001">
    <property type="protein sequence ID" value="PRX57618.1"/>
    <property type="molecule type" value="Genomic_DNA"/>
</dbReference>
<dbReference type="InterPro" id="IPR000595">
    <property type="entry name" value="cNMP-bd_dom"/>
</dbReference>
<dbReference type="InterPro" id="IPR012318">
    <property type="entry name" value="HTH_CRP"/>
</dbReference>
<sequence length="243" mass="27715">MIYVSFYRIAPKYLCYMVKCSKIQNKQLNDFDSLSEKARERLWSTSESIRLPKGSLVFKETQLLNKLFCIKKGACKFSKMDNSGQEHILRFLGEGEAMGKRSVVTNLGARVSAIALTETELCCLDKLEIQKNLEENPKFCQDFLDSLINDADINESTRMLFHSSKDIKSRLAKLLLYIQNKFGTNENGKLNVKLKRDDMATVLGTSPEYIINLLKKFRGLGLIDTKKRELYILSKSGLEVMAS</sequence>
<evidence type="ECO:0000313" key="6">
    <source>
        <dbReference type="EMBL" id="PRX57618.1"/>
    </source>
</evidence>
<keyword evidence="2" id="KW-0238">DNA-binding</keyword>
<dbReference type="SMART" id="SM00100">
    <property type="entry name" value="cNMP"/>
    <property type="match status" value="1"/>
</dbReference>
<keyword evidence="7" id="KW-1185">Reference proteome</keyword>
<evidence type="ECO:0000256" key="3">
    <source>
        <dbReference type="ARBA" id="ARBA00023163"/>
    </source>
</evidence>
<dbReference type="Pfam" id="PF13545">
    <property type="entry name" value="HTH_Crp_2"/>
    <property type="match status" value="1"/>
</dbReference>
<organism evidence="6 7">
    <name type="scientific">Flagellimonas meridianipacifica</name>
    <dbReference type="NCBI Taxonomy" id="1080225"/>
    <lineage>
        <taxon>Bacteria</taxon>
        <taxon>Pseudomonadati</taxon>
        <taxon>Bacteroidota</taxon>
        <taxon>Flavobacteriia</taxon>
        <taxon>Flavobacteriales</taxon>
        <taxon>Flavobacteriaceae</taxon>
        <taxon>Flagellimonas</taxon>
    </lineage>
</organism>
<dbReference type="InterPro" id="IPR014710">
    <property type="entry name" value="RmlC-like_jellyroll"/>
</dbReference>
<dbReference type="OrthoDB" id="9127033at2"/>
<proteinExistence type="predicted"/>
<gene>
    <name evidence="6" type="ORF">CLV81_1626</name>
</gene>
<evidence type="ECO:0000256" key="2">
    <source>
        <dbReference type="ARBA" id="ARBA00023125"/>
    </source>
</evidence>
<dbReference type="PANTHER" id="PTHR24567">
    <property type="entry name" value="CRP FAMILY TRANSCRIPTIONAL REGULATORY PROTEIN"/>
    <property type="match status" value="1"/>
</dbReference>
<dbReference type="PROSITE" id="PS50042">
    <property type="entry name" value="CNMP_BINDING_3"/>
    <property type="match status" value="1"/>
</dbReference>
<reference evidence="6 7" key="1">
    <citation type="submission" date="2018-03" db="EMBL/GenBank/DDBJ databases">
        <title>Genomic Encyclopedia of Archaeal and Bacterial Type Strains, Phase II (KMG-II): from individual species to whole genera.</title>
        <authorList>
            <person name="Goeker M."/>
        </authorList>
    </citation>
    <scope>NUCLEOTIDE SEQUENCE [LARGE SCALE GENOMIC DNA]</scope>
    <source>
        <strain evidence="6 7">DSM 25027</strain>
    </source>
</reference>
<dbReference type="Pfam" id="PF00027">
    <property type="entry name" value="cNMP_binding"/>
    <property type="match status" value="1"/>
</dbReference>
<dbReference type="GO" id="GO:0003677">
    <property type="term" value="F:DNA binding"/>
    <property type="evidence" value="ECO:0007669"/>
    <property type="project" value="UniProtKB-KW"/>
</dbReference>
<dbReference type="GO" id="GO:0005829">
    <property type="term" value="C:cytosol"/>
    <property type="evidence" value="ECO:0007669"/>
    <property type="project" value="TreeGrafter"/>
</dbReference>
<dbReference type="Proteomes" id="UP000237640">
    <property type="component" value="Unassembled WGS sequence"/>
</dbReference>
<dbReference type="PANTHER" id="PTHR24567:SF26">
    <property type="entry name" value="REGULATORY PROTEIN YEIL"/>
    <property type="match status" value="1"/>
</dbReference>
<dbReference type="SUPFAM" id="SSF51206">
    <property type="entry name" value="cAMP-binding domain-like"/>
    <property type="match status" value="1"/>
</dbReference>
<dbReference type="GO" id="GO:0003700">
    <property type="term" value="F:DNA-binding transcription factor activity"/>
    <property type="evidence" value="ECO:0007669"/>
    <property type="project" value="TreeGrafter"/>
</dbReference>
<dbReference type="SUPFAM" id="SSF46785">
    <property type="entry name" value="Winged helix' DNA-binding domain"/>
    <property type="match status" value="1"/>
</dbReference>
<feature type="domain" description="HTH crp-type" evidence="5">
    <location>
        <begin position="165"/>
        <end position="236"/>
    </location>
</feature>
<evidence type="ECO:0000313" key="7">
    <source>
        <dbReference type="Proteomes" id="UP000237640"/>
    </source>
</evidence>
<dbReference type="CDD" id="cd00038">
    <property type="entry name" value="CAP_ED"/>
    <property type="match status" value="1"/>
</dbReference>
<dbReference type="RefSeq" id="WP_106144500.1">
    <property type="nucleotide sequence ID" value="NZ_PVYX01000001.1"/>
</dbReference>
<dbReference type="PROSITE" id="PS51063">
    <property type="entry name" value="HTH_CRP_2"/>
    <property type="match status" value="1"/>
</dbReference>
<comment type="caution">
    <text evidence="6">The sequence shown here is derived from an EMBL/GenBank/DDBJ whole genome shotgun (WGS) entry which is preliminary data.</text>
</comment>
<accession>A0A2T0MJ49</accession>
<keyword evidence="3" id="KW-0804">Transcription</keyword>
<dbReference type="AlphaFoldDB" id="A0A2T0MJ49"/>
<dbReference type="InterPro" id="IPR018490">
    <property type="entry name" value="cNMP-bd_dom_sf"/>
</dbReference>